<reference evidence="2 3" key="1">
    <citation type="journal article" date="2015" name="Plant Cell">
        <title>Oil accumulation by the oleaginous diatom Fistulifera solaris as revealed by the genome and transcriptome.</title>
        <authorList>
            <person name="Tanaka T."/>
            <person name="Maeda Y."/>
            <person name="Veluchamy A."/>
            <person name="Tanaka M."/>
            <person name="Abida H."/>
            <person name="Marechal E."/>
            <person name="Bowler C."/>
            <person name="Muto M."/>
            <person name="Sunaga Y."/>
            <person name="Tanaka M."/>
            <person name="Yoshino T."/>
            <person name="Taniguchi T."/>
            <person name="Fukuda Y."/>
            <person name="Nemoto M."/>
            <person name="Matsumoto M."/>
            <person name="Wong P.S."/>
            <person name="Aburatani S."/>
            <person name="Fujibuchi W."/>
        </authorList>
    </citation>
    <scope>NUCLEOTIDE SEQUENCE [LARGE SCALE GENOMIC DNA]</scope>
    <source>
        <strain evidence="2 3">JPCC DA0580</strain>
    </source>
</reference>
<dbReference type="SMART" id="SM00225">
    <property type="entry name" value="BTB"/>
    <property type="match status" value="1"/>
</dbReference>
<dbReference type="Gene3D" id="3.30.710.10">
    <property type="entry name" value="Potassium Channel Kv1.1, Chain A"/>
    <property type="match status" value="1"/>
</dbReference>
<dbReference type="PROSITE" id="PS50097">
    <property type="entry name" value="BTB"/>
    <property type="match status" value="1"/>
</dbReference>
<protein>
    <recommendedName>
        <fullName evidence="1">BTB domain-containing protein</fullName>
    </recommendedName>
</protein>
<comment type="caution">
    <text evidence="2">The sequence shown here is derived from an EMBL/GenBank/DDBJ whole genome shotgun (WGS) entry which is preliminary data.</text>
</comment>
<dbReference type="SUPFAM" id="SSF54695">
    <property type="entry name" value="POZ domain"/>
    <property type="match status" value="1"/>
</dbReference>
<name>A0A1Z5JF26_FISSO</name>
<evidence type="ECO:0000313" key="3">
    <source>
        <dbReference type="Proteomes" id="UP000198406"/>
    </source>
</evidence>
<keyword evidence="3" id="KW-1185">Reference proteome</keyword>
<dbReference type="PANTHER" id="PTHR24410">
    <property type="entry name" value="HL07962P-RELATED"/>
    <property type="match status" value="1"/>
</dbReference>
<proteinExistence type="predicted"/>
<accession>A0A1Z5JF26</accession>
<dbReference type="PANTHER" id="PTHR24410:SF23">
    <property type="entry name" value="BTB DOMAIN-CONTAINING PROTEIN-RELATED"/>
    <property type="match status" value="1"/>
</dbReference>
<gene>
    <name evidence="2" type="ORF">FisN_24Hu067</name>
</gene>
<dbReference type="Proteomes" id="UP000198406">
    <property type="component" value="Unassembled WGS sequence"/>
</dbReference>
<dbReference type="InterPro" id="IPR051481">
    <property type="entry name" value="BTB-POZ/Galectin-3-binding"/>
</dbReference>
<dbReference type="InterPro" id="IPR000210">
    <property type="entry name" value="BTB/POZ_dom"/>
</dbReference>
<evidence type="ECO:0000313" key="2">
    <source>
        <dbReference type="EMBL" id="GAX12492.1"/>
    </source>
</evidence>
<dbReference type="InParanoid" id="A0A1Z5JF26"/>
<dbReference type="CDD" id="cd18186">
    <property type="entry name" value="BTB_POZ_ZBTB_KLHL-like"/>
    <property type="match status" value="1"/>
</dbReference>
<dbReference type="OrthoDB" id="48101at2759"/>
<evidence type="ECO:0000259" key="1">
    <source>
        <dbReference type="PROSITE" id="PS50097"/>
    </source>
</evidence>
<dbReference type="InterPro" id="IPR011333">
    <property type="entry name" value="SKP1/BTB/POZ_sf"/>
</dbReference>
<organism evidence="2 3">
    <name type="scientific">Fistulifera solaris</name>
    <name type="common">Oleaginous diatom</name>
    <dbReference type="NCBI Taxonomy" id="1519565"/>
    <lineage>
        <taxon>Eukaryota</taxon>
        <taxon>Sar</taxon>
        <taxon>Stramenopiles</taxon>
        <taxon>Ochrophyta</taxon>
        <taxon>Bacillariophyta</taxon>
        <taxon>Bacillariophyceae</taxon>
        <taxon>Bacillariophycidae</taxon>
        <taxon>Naviculales</taxon>
        <taxon>Naviculaceae</taxon>
        <taxon>Fistulifera</taxon>
    </lineage>
</organism>
<dbReference type="EMBL" id="BDSP01000052">
    <property type="protein sequence ID" value="GAX12492.1"/>
    <property type="molecule type" value="Genomic_DNA"/>
</dbReference>
<feature type="domain" description="BTB" evidence="1">
    <location>
        <begin position="18"/>
        <end position="97"/>
    </location>
</feature>
<sequence>MAHEHQLNWRDATSKSSSDWKIKITTTTNDRTATYHVHKAVLAHGPRRSEFFAEIFQNDYMANAMNTKSSFQLDSHAARAFPALLDYIYGEDLKIDTNNATALHYLSELLGMNQLKIDSLQFCQTNMSLENLHIYYVLAKLLNDAQVKNLVTVFLKMNMHHVRPDHPIVEESDPQLWIDALAIQGHAETRIEDTRQLSKVIAKICLISMTLDTETFERLVDPLACIDSSVALDLCQLADHLYPKDLDYILSGHLLLMKRCVEALSKDPNFLRELDQHEMHILMQRSPQFLVNLSLETVAGYRD</sequence>
<dbReference type="Pfam" id="PF00651">
    <property type="entry name" value="BTB"/>
    <property type="match status" value="1"/>
</dbReference>
<dbReference type="AlphaFoldDB" id="A0A1Z5JF26"/>